<sequence>MILGMPIDLLFDYAAIRLDGPAAVAHPITVNLDIGDLDGDHCFQIRRGVLHYWPKRLPEPDATLTLPHAMLHLPGTGLHSVVTVVSVAGLTGMFGYLSTTTAGTSNSSAVRNLYQTLGSP</sequence>
<dbReference type="Pfam" id="PF14864">
    <property type="entry name" value="Alkyl_sulf_C"/>
    <property type="match status" value="1"/>
</dbReference>
<evidence type="ECO:0000259" key="1">
    <source>
        <dbReference type="Pfam" id="PF14864"/>
    </source>
</evidence>
<dbReference type="Gene3D" id="3.30.1050.10">
    <property type="entry name" value="SCP2 sterol-binding domain"/>
    <property type="match status" value="1"/>
</dbReference>
<reference evidence="2 3" key="1">
    <citation type="journal article" date="2014" name="Appl. Environ. Microbiol.">
        <title>Insights into the Microbial Degradation of Rubber and Gutta-Percha by Analysis of the Complete Genome of Nocardia nova SH22a.</title>
        <authorList>
            <person name="Luo Q."/>
            <person name="Hiessl S."/>
            <person name="Poehlein A."/>
            <person name="Daniel R."/>
            <person name="Steinbuchel A."/>
        </authorList>
    </citation>
    <scope>NUCLEOTIDE SEQUENCE [LARGE SCALE GENOMIC DNA]</scope>
    <source>
        <strain evidence="2">SH22a</strain>
    </source>
</reference>
<proteinExistence type="predicted"/>
<dbReference type="AlphaFoldDB" id="W5TRU4"/>
<keyword evidence="3" id="KW-1185">Reference proteome</keyword>
<dbReference type="InterPro" id="IPR029229">
    <property type="entry name" value="Alkyl_sulf_C"/>
</dbReference>
<dbReference type="STRING" id="1415166.NONO_c51570"/>
<name>W5TRU4_9NOCA</name>
<gene>
    <name evidence="2" type="ORF">NONO_c51570</name>
</gene>
<dbReference type="Proteomes" id="UP000019150">
    <property type="component" value="Chromosome"/>
</dbReference>
<dbReference type="SUPFAM" id="SSF55718">
    <property type="entry name" value="SCP-like"/>
    <property type="match status" value="1"/>
</dbReference>
<feature type="domain" description="Alkyl sulfatase C-terminal" evidence="1">
    <location>
        <begin position="1"/>
        <end position="71"/>
    </location>
</feature>
<organism evidence="2 3">
    <name type="scientific">Nocardia nova SH22a</name>
    <dbReference type="NCBI Taxonomy" id="1415166"/>
    <lineage>
        <taxon>Bacteria</taxon>
        <taxon>Bacillati</taxon>
        <taxon>Actinomycetota</taxon>
        <taxon>Actinomycetes</taxon>
        <taxon>Mycobacteriales</taxon>
        <taxon>Nocardiaceae</taxon>
        <taxon>Nocardia</taxon>
    </lineage>
</organism>
<dbReference type="EMBL" id="CP006850">
    <property type="protein sequence ID" value="AHH19941.1"/>
    <property type="molecule type" value="Genomic_DNA"/>
</dbReference>
<dbReference type="PATRIC" id="fig|1415166.3.peg.5318"/>
<dbReference type="KEGG" id="nno:NONO_c51570"/>
<dbReference type="RefSeq" id="WP_025351326.1">
    <property type="nucleotide sequence ID" value="NZ_CP006850.1"/>
</dbReference>
<accession>W5TRU4</accession>
<evidence type="ECO:0000313" key="3">
    <source>
        <dbReference type="Proteomes" id="UP000019150"/>
    </source>
</evidence>
<protein>
    <recommendedName>
        <fullName evidence="1">Alkyl sulfatase C-terminal domain-containing protein</fullName>
    </recommendedName>
</protein>
<evidence type="ECO:0000313" key="2">
    <source>
        <dbReference type="EMBL" id="AHH19941.1"/>
    </source>
</evidence>
<dbReference type="InterPro" id="IPR036527">
    <property type="entry name" value="SCP2_sterol-bd_dom_sf"/>
</dbReference>
<dbReference type="HOGENOM" id="CLU_2047246_0_0_11"/>